<evidence type="ECO:0000256" key="5">
    <source>
        <dbReference type="SAM" id="Phobius"/>
    </source>
</evidence>
<evidence type="ECO:0000256" key="4">
    <source>
        <dbReference type="ARBA" id="ARBA00023136"/>
    </source>
</evidence>
<dbReference type="RefSeq" id="XP_009062594.1">
    <property type="nucleotide sequence ID" value="XM_009064346.1"/>
</dbReference>
<feature type="transmembrane region" description="Helical" evidence="5">
    <location>
        <begin position="6"/>
        <end position="24"/>
    </location>
</feature>
<name>V3ZQQ6_LOTGI</name>
<feature type="transmembrane region" description="Helical" evidence="5">
    <location>
        <begin position="262"/>
        <end position="280"/>
    </location>
</feature>
<dbReference type="OrthoDB" id="448280at2759"/>
<keyword evidence="4 5" id="KW-0472">Membrane</keyword>
<dbReference type="GO" id="GO:0005385">
    <property type="term" value="F:zinc ion transmembrane transporter activity"/>
    <property type="evidence" value="ECO:0007669"/>
    <property type="project" value="TreeGrafter"/>
</dbReference>
<dbReference type="HOGENOM" id="CLU_040462_1_0_1"/>
<organism evidence="6 7">
    <name type="scientific">Lottia gigantea</name>
    <name type="common">Giant owl limpet</name>
    <dbReference type="NCBI Taxonomy" id="225164"/>
    <lineage>
        <taxon>Eukaryota</taxon>
        <taxon>Metazoa</taxon>
        <taxon>Spiralia</taxon>
        <taxon>Lophotrochozoa</taxon>
        <taxon>Mollusca</taxon>
        <taxon>Gastropoda</taxon>
        <taxon>Patellogastropoda</taxon>
        <taxon>Lottioidea</taxon>
        <taxon>Lottiidae</taxon>
        <taxon>Lottia</taxon>
    </lineage>
</organism>
<accession>V3ZQQ6</accession>
<dbReference type="GO" id="GO:0005886">
    <property type="term" value="C:plasma membrane"/>
    <property type="evidence" value="ECO:0007669"/>
    <property type="project" value="TreeGrafter"/>
</dbReference>
<dbReference type="KEGG" id="lgi:LOTGIDRAFT_74818"/>
<dbReference type="AlphaFoldDB" id="V3ZQQ6"/>
<evidence type="ECO:0000256" key="3">
    <source>
        <dbReference type="ARBA" id="ARBA00022989"/>
    </source>
</evidence>
<keyword evidence="3 5" id="KW-1133">Transmembrane helix</keyword>
<keyword evidence="2 5" id="KW-0812">Transmembrane</keyword>
<dbReference type="PANTHER" id="PTHR11040:SF219">
    <property type="entry name" value="ZRT (ZRT), IRT- (IRT-) LIKE PROTEIN TRANSPORTER"/>
    <property type="match status" value="1"/>
</dbReference>
<dbReference type="STRING" id="225164.V3ZQQ6"/>
<evidence type="ECO:0000256" key="2">
    <source>
        <dbReference type="ARBA" id="ARBA00022692"/>
    </source>
</evidence>
<protein>
    <recommendedName>
        <fullName evidence="8">Zinc transporter ZIP3</fullName>
    </recommendedName>
</protein>
<feature type="transmembrane region" description="Helical" evidence="5">
    <location>
        <begin position="81"/>
        <end position="98"/>
    </location>
</feature>
<feature type="transmembrane region" description="Helical" evidence="5">
    <location>
        <begin position="226"/>
        <end position="250"/>
    </location>
</feature>
<dbReference type="CTD" id="20252152"/>
<dbReference type="PANTHER" id="PTHR11040">
    <property type="entry name" value="ZINC/IRON TRANSPORTER"/>
    <property type="match status" value="1"/>
</dbReference>
<sequence length="281" mass="30871">KIIALLLITTFSVLCGLCPLRLMKNLPKILTRHKETVEFVLCGLRCFSGGIFLATCFLHLVPDTTSKVEAVLKNMGSRSKFHVAELLVMAGFYAVVFVEQIIKILYLRALTHEQTSKENKYEKQNGNLAVNTLDMEIESTPLQELEVKNVVSELSKGDVSNGGHYRSIIYLMALSFHGIFEGMTLGLQSGENNVWGLCFAISVHRCVLAFKLGMDLCTTDEKQGTSFLCIGTFAVISALGIVIGTIISSGAMLYDDVTVPDAILQSLATGTIIYIIFFDIL</sequence>
<dbReference type="EMBL" id="KB203019">
    <property type="protein sequence ID" value="ESO86687.1"/>
    <property type="molecule type" value="Genomic_DNA"/>
</dbReference>
<gene>
    <name evidence="6" type="ORF">LOTGIDRAFT_74818</name>
</gene>
<evidence type="ECO:0000313" key="7">
    <source>
        <dbReference type="Proteomes" id="UP000030746"/>
    </source>
</evidence>
<evidence type="ECO:0000313" key="6">
    <source>
        <dbReference type="EMBL" id="ESO86687.1"/>
    </source>
</evidence>
<reference evidence="6 7" key="1">
    <citation type="journal article" date="2013" name="Nature">
        <title>Insights into bilaterian evolution from three spiralian genomes.</title>
        <authorList>
            <person name="Simakov O."/>
            <person name="Marletaz F."/>
            <person name="Cho S.J."/>
            <person name="Edsinger-Gonzales E."/>
            <person name="Havlak P."/>
            <person name="Hellsten U."/>
            <person name="Kuo D.H."/>
            <person name="Larsson T."/>
            <person name="Lv J."/>
            <person name="Arendt D."/>
            <person name="Savage R."/>
            <person name="Osoegawa K."/>
            <person name="de Jong P."/>
            <person name="Grimwood J."/>
            <person name="Chapman J.A."/>
            <person name="Shapiro H."/>
            <person name="Aerts A."/>
            <person name="Otillar R.P."/>
            <person name="Terry A.Y."/>
            <person name="Boore J.L."/>
            <person name="Grigoriev I.V."/>
            <person name="Lindberg D.R."/>
            <person name="Seaver E.C."/>
            <person name="Weisblat D.A."/>
            <person name="Putnam N.H."/>
            <person name="Rokhsar D.S."/>
        </authorList>
    </citation>
    <scope>NUCLEOTIDE SEQUENCE [LARGE SCALE GENOMIC DNA]</scope>
</reference>
<proteinExistence type="predicted"/>
<evidence type="ECO:0008006" key="8">
    <source>
        <dbReference type="Google" id="ProtNLM"/>
    </source>
</evidence>
<feature type="non-terminal residue" evidence="6">
    <location>
        <position position="1"/>
    </location>
</feature>
<feature type="transmembrane region" description="Helical" evidence="5">
    <location>
        <begin position="36"/>
        <end position="61"/>
    </location>
</feature>
<dbReference type="InterPro" id="IPR003689">
    <property type="entry name" value="ZIP"/>
</dbReference>
<dbReference type="Pfam" id="PF02535">
    <property type="entry name" value="Zip"/>
    <property type="match status" value="1"/>
</dbReference>
<evidence type="ECO:0000256" key="1">
    <source>
        <dbReference type="ARBA" id="ARBA00004141"/>
    </source>
</evidence>
<keyword evidence="7" id="KW-1185">Reference proteome</keyword>
<comment type="subcellular location">
    <subcellularLocation>
        <location evidence="1">Membrane</location>
        <topology evidence="1">Multi-pass membrane protein</topology>
    </subcellularLocation>
</comment>
<dbReference type="OMA" id="NECYNIF"/>
<dbReference type="Proteomes" id="UP000030746">
    <property type="component" value="Unassembled WGS sequence"/>
</dbReference>
<dbReference type="GeneID" id="20252152"/>
<feature type="non-terminal residue" evidence="6">
    <location>
        <position position="281"/>
    </location>
</feature>